<keyword evidence="5" id="KW-1015">Disulfide bond</keyword>
<evidence type="ECO:0000256" key="1">
    <source>
        <dbReference type="ARBA" id="ARBA00022714"/>
    </source>
</evidence>
<evidence type="ECO:0000256" key="5">
    <source>
        <dbReference type="ARBA" id="ARBA00023157"/>
    </source>
</evidence>
<comment type="caution">
    <text evidence="7">The sequence shown here is derived from an EMBL/GenBank/DDBJ whole genome shotgun (WGS) entry which is preliminary data.</text>
</comment>
<dbReference type="InterPro" id="IPR017941">
    <property type="entry name" value="Rieske_2Fe-2S"/>
</dbReference>
<dbReference type="Pfam" id="PF01266">
    <property type="entry name" value="DAO"/>
    <property type="match status" value="1"/>
</dbReference>
<protein>
    <submittedName>
        <fullName evidence="7">FAD-dependent oxidoreductase</fullName>
    </submittedName>
</protein>
<dbReference type="Gene3D" id="3.50.50.60">
    <property type="entry name" value="FAD/NAD(P)-binding domain"/>
    <property type="match status" value="1"/>
</dbReference>
<name>A0ABW9ZWT2_9BACT</name>
<keyword evidence="4" id="KW-0411">Iron-sulfur</keyword>
<evidence type="ECO:0000256" key="3">
    <source>
        <dbReference type="ARBA" id="ARBA00023004"/>
    </source>
</evidence>
<feature type="domain" description="Rieske" evidence="6">
    <location>
        <begin position="420"/>
        <end position="510"/>
    </location>
</feature>
<dbReference type="InterPro" id="IPR036922">
    <property type="entry name" value="Rieske_2Fe-2S_sf"/>
</dbReference>
<organism evidence="7 8">
    <name type="scientific">Sediminibacterium roseum</name>
    <dbReference type="NCBI Taxonomy" id="1978412"/>
    <lineage>
        <taxon>Bacteria</taxon>
        <taxon>Pseudomonadati</taxon>
        <taxon>Bacteroidota</taxon>
        <taxon>Chitinophagia</taxon>
        <taxon>Chitinophagales</taxon>
        <taxon>Chitinophagaceae</taxon>
        <taxon>Sediminibacterium</taxon>
    </lineage>
</organism>
<proteinExistence type="predicted"/>
<keyword evidence="3" id="KW-0408">Iron</keyword>
<dbReference type="SUPFAM" id="SSF50022">
    <property type="entry name" value="ISP domain"/>
    <property type="match status" value="1"/>
</dbReference>
<dbReference type="InterPro" id="IPR036188">
    <property type="entry name" value="FAD/NAD-bd_sf"/>
</dbReference>
<accession>A0ABW9ZWT2</accession>
<evidence type="ECO:0000313" key="8">
    <source>
        <dbReference type="Proteomes" id="UP000753802"/>
    </source>
</evidence>
<dbReference type="RefSeq" id="WP_161818824.1">
    <property type="nucleotide sequence ID" value="NZ_JAACJS010000015.1"/>
</dbReference>
<dbReference type="Proteomes" id="UP000753802">
    <property type="component" value="Unassembled WGS sequence"/>
</dbReference>
<evidence type="ECO:0000256" key="2">
    <source>
        <dbReference type="ARBA" id="ARBA00022723"/>
    </source>
</evidence>
<evidence type="ECO:0000256" key="4">
    <source>
        <dbReference type="ARBA" id="ARBA00023014"/>
    </source>
</evidence>
<evidence type="ECO:0000313" key="7">
    <source>
        <dbReference type="EMBL" id="NCI50503.1"/>
    </source>
</evidence>
<dbReference type="PRINTS" id="PR00162">
    <property type="entry name" value="RIESKE"/>
</dbReference>
<dbReference type="EMBL" id="JAACJS010000015">
    <property type="protein sequence ID" value="NCI50503.1"/>
    <property type="molecule type" value="Genomic_DNA"/>
</dbReference>
<gene>
    <name evidence="7" type="ORF">GWC95_11255</name>
</gene>
<dbReference type="InterPro" id="IPR006076">
    <property type="entry name" value="FAD-dep_OxRdtase"/>
</dbReference>
<keyword evidence="2" id="KW-0479">Metal-binding</keyword>
<dbReference type="SUPFAM" id="SSF51905">
    <property type="entry name" value="FAD/NAD(P)-binding domain"/>
    <property type="match status" value="1"/>
</dbReference>
<reference evidence="7 8" key="1">
    <citation type="submission" date="2020-01" db="EMBL/GenBank/DDBJ databases">
        <title>Genome analysis.</title>
        <authorList>
            <person name="Wu S."/>
            <person name="Wang G."/>
        </authorList>
    </citation>
    <scope>NUCLEOTIDE SEQUENCE [LARGE SCALE GENOMIC DNA]</scope>
    <source>
        <strain evidence="7 8">SYL130</strain>
    </source>
</reference>
<dbReference type="InterPro" id="IPR005805">
    <property type="entry name" value="Rieske_Fe-S_prot_C"/>
</dbReference>
<keyword evidence="1" id="KW-0001">2Fe-2S</keyword>
<dbReference type="PANTHER" id="PTHR13847">
    <property type="entry name" value="SARCOSINE DEHYDROGENASE-RELATED"/>
    <property type="match status" value="1"/>
</dbReference>
<dbReference type="Gene3D" id="2.102.10.10">
    <property type="entry name" value="Rieske [2Fe-2S] iron-sulphur domain"/>
    <property type="match status" value="1"/>
</dbReference>
<keyword evidence="8" id="KW-1185">Reference proteome</keyword>
<dbReference type="Pfam" id="PF00355">
    <property type="entry name" value="Rieske"/>
    <property type="match status" value="1"/>
</dbReference>
<dbReference type="PROSITE" id="PS51296">
    <property type="entry name" value="RIESKE"/>
    <property type="match status" value="1"/>
</dbReference>
<evidence type="ECO:0000259" key="6">
    <source>
        <dbReference type="PROSITE" id="PS51296"/>
    </source>
</evidence>
<sequence length="510" mass="55781">MIARDGACTSIWQYSMEPYGPTNKPEAGMVYDVAIVGGGITGLSTAWLLQKAGKRCLVLEAKNIGFGTTGGTTAHLNTMLDTPYHVMIKNFGEDNAKLVAHAAKEAIALIKQNIDDLRINCSFKHVPGYTFAQNEDEAKELDDMLESCQQVGVEVAYTDRIPVPITHNKAIVFNNQAQFHPLQYVYGLAKAFEEAGGVIVENTRVKGIEGDDVISITGDTTCQAKAVVFATHIPIGINLLHLRCIPYRTYALGVRLKDEKDYPYGLAYDCKDPYHYYRTQEIDGVKYLIAGGCDHRTAAEENTEKIFLQLEAHVRTHFDVEEVIYAWSSQYFEPADGLPYIGHLPGHAANVLVATGFGGNGMIYSSVAAITLSKMLLGEETPYTKLFDPNRVKPVAGFVNFIKHNATVAGEMIGKIWPADKLNALVELAPGDAKVVKYEDATIALHKDEHGNLHAIHSSCTHMKCTIAWNSAENSWDCPCHGARFSIDGEVLTGPASTDLEAVVIGRGDN</sequence>
<dbReference type="Gene3D" id="3.30.9.10">
    <property type="entry name" value="D-Amino Acid Oxidase, subunit A, domain 2"/>
    <property type="match status" value="1"/>
</dbReference>